<accession>A0A1H6FIC3</accession>
<evidence type="ECO:0000256" key="6">
    <source>
        <dbReference type="SAM" id="MobiDB-lite"/>
    </source>
</evidence>
<evidence type="ECO:0000256" key="1">
    <source>
        <dbReference type="ARBA" id="ARBA00004370"/>
    </source>
</evidence>
<proteinExistence type="inferred from homology"/>
<evidence type="ECO:0000256" key="3">
    <source>
        <dbReference type="ARBA" id="ARBA00022692"/>
    </source>
</evidence>
<evidence type="ECO:0000256" key="5">
    <source>
        <dbReference type="ARBA" id="ARBA00023136"/>
    </source>
</evidence>
<comment type="subcellular location">
    <subcellularLocation>
        <location evidence="1">Membrane</location>
    </subcellularLocation>
</comment>
<organism evidence="8 9">
    <name type="scientific">Candidatus Venteria ishoeyi</name>
    <dbReference type="NCBI Taxonomy" id="1899563"/>
    <lineage>
        <taxon>Bacteria</taxon>
        <taxon>Pseudomonadati</taxon>
        <taxon>Pseudomonadota</taxon>
        <taxon>Gammaproteobacteria</taxon>
        <taxon>Thiotrichales</taxon>
        <taxon>Thiotrichaceae</taxon>
        <taxon>Venteria</taxon>
    </lineage>
</organism>
<keyword evidence="3 7" id="KW-0812">Transmembrane</keyword>
<dbReference type="AlphaFoldDB" id="A0A1H6FIC3"/>
<dbReference type="RefSeq" id="WP_177428689.1">
    <property type="nucleotide sequence ID" value="NZ_FMSV02000556.1"/>
</dbReference>
<gene>
    <name evidence="8" type="ORF">MBHS_04769</name>
</gene>
<dbReference type="InterPro" id="IPR007014">
    <property type="entry name" value="FUN14"/>
</dbReference>
<evidence type="ECO:0000313" key="9">
    <source>
        <dbReference type="Proteomes" id="UP000236724"/>
    </source>
</evidence>
<feature type="transmembrane region" description="Helical" evidence="7">
    <location>
        <begin position="132"/>
        <end position="152"/>
    </location>
</feature>
<feature type="region of interest" description="Disordered" evidence="6">
    <location>
        <begin position="79"/>
        <end position="99"/>
    </location>
</feature>
<dbReference type="EMBL" id="FMSV02000556">
    <property type="protein sequence ID" value="SEH08876.1"/>
    <property type="molecule type" value="Genomic_DNA"/>
</dbReference>
<feature type="transmembrane region" description="Helical" evidence="7">
    <location>
        <begin position="27"/>
        <end position="45"/>
    </location>
</feature>
<keyword evidence="4 7" id="KW-1133">Transmembrane helix</keyword>
<comment type="similarity">
    <text evidence="2">Belongs to the FUN14 family.</text>
</comment>
<evidence type="ECO:0000256" key="7">
    <source>
        <dbReference type="SAM" id="Phobius"/>
    </source>
</evidence>
<dbReference type="GO" id="GO:0016020">
    <property type="term" value="C:membrane"/>
    <property type="evidence" value="ECO:0007669"/>
    <property type="project" value="UniProtKB-SubCell"/>
</dbReference>
<keyword evidence="5 7" id="KW-0472">Membrane</keyword>
<dbReference type="Pfam" id="PF04930">
    <property type="entry name" value="FUN14"/>
    <property type="match status" value="1"/>
</dbReference>
<reference evidence="8 9" key="1">
    <citation type="submission" date="2016-10" db="EMBL/GenBank/DDBJ databases">
        <authorList>
            <person name="de Groot N.N."/>
        </authorList>
    </citation>
    <scope>NUCLEOTIDE SEQUENCE [LARGE SCALE GENOMIC DNA]</scope>
    <source>
        <strain evidence="8">MBHS1</strain>
    </source>
</reference>
<feature type="compositionally biased region" description="Polar residues" evidence="6">
    <location>
        <begin position="80"/>
        <end position="99"/>
    </location>
</feature>
<protein>
    <submittedName>
        <fullName evidence="8">FUN14 family protein</fullName>
    </submittedName>
</protein>
<sequence>MSPEASESSADNESEIDSPPFPIWKKGLLVLALLLFIAGGALYLMTPEKAQPDMPPPISAQSTGPGAFAPHSFAPDNGIDPTQWQGGPIPGTTSKSSTQPELNDWSVFMMKLGFSFFIGFSMGYALAGFAKLTFFITGVLALVLFGLQYVGLIQVNWSGMEGIYNDFIAWLQPQIGSFKDFVTSNLSSSGMAAAGLVVGFKK</sequence>
<evidence type="ECO:0000313" key="8">
    <source>
        <dbReference type="EMBL" id="SEH08876.1"/>
    </source>
</evidence>
<evidence type="ECO:0000256" key="4">
    <source>
        <dbReference type="ARBA" id="ARBA00022989"/>
    </source>
</evidence>
<keyword evidence="9" id="KW-1185">Reference proteome</keyword>
<feature type="transmembrane region" description="Helical" evidence="7">
    <location>
        <begin position="105"/>
        <end position="126"/>
    </location>
</feature>
<dbReference type="Proteomes" id="UP000236724">
    <property type="component" value="Unassembled WGS sequence"/>
</dbReference>
<evidence type="ECO:0000256" key="2">
    <source>
        <dbReference type="ARBA" id="ARBA00009160"/>
    </source>
</evidence>
<name>A0A1H6FIC3_9GAMM</name>